<evidence type="ECO:0000313" key="1">
    <source>
        <dbReference type="EMBL" id="KAJ2898634.1"/>
    </source>
</evidence>
<keyword evidence="2" id="KW-1185">Reference proteome</keyword>
<dbReference type="EMBL" id="JANBVB010000054">
    <property type="protein sequence ID" value="KAJ2898634.1"/>
    <property type="molecule type" value="Genomic_DNA"/>
</dbReference>
<proteinExistence type="predicted"/>
<comment type="caution">
    <text evidence="1">The sequence shown here is derived from an EMBL/GenBank/DDBJ whole genome shotgun (WGS) entry which is preliminary data.</text>
</comment>
<sequence>MADRHNAIQMLRMHIQLRNGLDIAMITLGAVLMFANTILLIYALLHHTYPPLRAKNLKLIAVLYFSMLIWYLGTIGTNYNLPGMFKFNDSCILFGSWFRILLGIFLYIHVHIVRLYIYIRLFNQSKRVTIKVYVIGFSLYALFVLAYGLPTTILQNQLTVRYIPQLDICDYGEAFKNISFSLVWAGWITILITTYLARNINSSFNEFREMLAICIISSISLTYLTVVHNVVDDYIVHRWARNTTTLFEYLTGQSPLFILLRVPVYNCLFRRTEYQREFFRKMHSDGMAAAYGCLSHQHSSFTRQTTASNTLPTFPTLPLTLAITDTQSPAAVTDAGADNKV</sequence>
<name>A0ACC1M8C7_9FUNG</name>
<organism evidence="1 2">
    <name type="scientific">Coemansia aciculifera</name>
    <dbReference type="NCBI Taxonomy" id="417176"/>
    <lineage>
        <taxon>Eukaryota</taxon>
        <taxon>Fungi</taxon>
        <taxon>Fungi incertae sedis</taxon>
        <taxon>Zoopagomycota</taxon>
        <taxon>Kickxellomycotina</taxon>
        <taxon>Kickxellomycetes</taxon>
        <taxon>Kickxellales</taxon>
        <taxon>Kickxellaceae</taxon>
        <taxon>Coemansia</taxon>
    </lineage>
</organism>
<accession>A0ACC1M8C7</accession>
<gene>
    <name evidence="1" type="ORF">IWW38_001308</name>
</gene>
<reference evidence="1" key="1">
    <citation type="submission" date="2022-07" db="EMBL/GenBank/DDBJ databases">
        <title>Phylogenomic reconstructions and comparative analyses of Kickxellomycotina fungi.</title>
        <authorList>
            <person name="Reynolds N.K."/>
            <person name="Stajich J.E."/>
            <person name="Barry K."/>
            <person name="Grigoriev I.V."/>
            <person name="Crous P."/>
            <person name="Smith M.E."/>
        </authorList>
    </citation>
    <scope>NUCLEOTIDE SEQUENCE</scope>
    <source>
        <strain evidence="1">CBS 190363</strain>
    </source>
</reference>
<evidence type="ECO:0000313" key="2">
    <source>
        <dbReference type="Proteomes" id="UP001139981"/>
    </source>
</evidence>
<dbReference type="Proteomes" id="UP001139981">
    <property type="component" value="Unassembled WGS sequence"/>
</dbReference>
<protein>
    <submittedName>
        <fullName evidence="1">Uncharacterized protein</fullName>
    </submittedName>
</protein>